<dbReference type="AlphaFoldDB" id="A0A4S4N390"/>
<name>A0A4S4N390_9APHY</name>
<protein>
    <submittedName>
        <fullName evidence="1">Uncharacterized protein</fullName>
    </submittedName>
</protein>
<proteinExistence type="predicted"/>
<dbReference type="EMBL" id="SGPM01000014">
    <property type="protein sequence ID" value="THH32825.1"/>
    <property type="molecule type" value="Genomic_DNA"/>
</dbReference>
<organism evidence="1 2">
    <name type="scientific">Antrodiella citrinella</name>
    <dbReference type="NCBI Taxonomy" id="2447956"/>
    <lineage>
        <taxon>Eukaryota</taxon>
        <taxon>Fungi</taxon>
        <taxon>Dikarya</taxon>
        <taxon>Basidiomycota</taxon>
        <taxon>Agaricomycotina</taxon>
        <taxon>Agaricomycetes</taxon>
        <taxon>Polyporales</taxon>
        <taxon>Steccherinaceae</taxon>
        <taxon>Antrodiella</taxon>
    </lineage>
</organism>
<reference evidence="1 2" key="1">
    <citation type="submission" date="2019-02" db="EMBL/GenBank/DDBJ databases">
        <title>Genome sequencing of the rare red list fungi Antrodiella citrinella (Flaviporus citrinellus).</title>
        <authorList>
            <person name="Buettner E."/>
            <person name="Kellner H."/>
        </authorList>
    </citation>
    <scope>NUCLEOTIDE SEQUENCE [LARGE SCALE GENOMIC DNA]</scope>
    <source>
        <strain evidence="1 2">DSM 108506</strain>
    </source>
</reference>
<keyword evidence="2" id="KW-1185">Reference proteome</keyword>
<comment type="caution">
    <text evidence="1">The sequence shown here is derived from an EMBL/GenBank/DDBJ whole genome shotgun (WGS) entry which is preliminary data.</text>
</comment>
<accession>A0A4S4N390</accession>
<dbReference type="OrthoDB" id="10682579at2759"/>
<dbReference type="Proteomes" id="UP000308730">
    <property type="component" value="Unassembled WGS sequence"/>
</dbReference>
<gene>
    <name evidence="1" type="ORF">EUX98_g1316</name>
</gene>
<evidence type="ECO:0000313" key="2">
    <source>
        <dbReference type="Proteomes" id="UP000308730"/>
    </source>
</evidence>
<evidence type="ECO:0000313" key="1">
    <source>
        <dbReference type="EMBL" id="THH32825.1"/>
    </source>
</evidence>
<sequence>MRKYIRVLSLQQAFHSDNEELGIVAPQDPPRELMGQLLSSTFLPNLQNVQLADIALSTSAIFTERPSETGCLDSFAKPILRYLKIDMGTRTAKDTLIVKPSDRVLDLLSIFGDVGRLSLSNIILTAFYDKLELSGAPKPPSLSIRGCDVDSTDAALRFLGPKLQHLVIFPQDPADWHTHA</sequence>